<keyword evidence="3" id="KW-1185">Reference proteome</keyword>
<protein>
    <submittedName>
        <fullName evidence="2">Cell division protein FtsL</fullName>
    </submittedName>
</protein>
<dbReference type="EMBL" id="JAASRM010000001">
    <property type="protein sequence ID" value="NIK87508.1"/>
    <property type="molecule type" value="Genomic_DNA"/>
</dbReference>
<organism evidence="2 3">
    <name type="scientific">Rhizomicrobium palustre</name>
    <dbReference type="NCBI Taxonomy" id="189966"/>
    <lineage>
        <taxon>Bacteria</taxon>
        <taxon>Pseudomonadati</taxon>
        <taxon>Pseudomonadota</taxon>
        <taxon>Alphaproteobacteria</taxon>
        <taxon>Micropepsales</taxon>
        <taxon>Micropepsaceae</taxon>
        <taxon>Rhizomicrobium</taxon>
    </lineage>
</organism>
<dbReference type="RefSeq" id="WP_167081205.1">
    <property type="nucleotide sequence ID" value="NZ_BAAADC010000001.1"/>
</dbReference>
<feature type="coiled-coil region" evidence="1">
    <location>
        <begin position="27"/>
        <end position="54"/>
    </location>
</feature>
<dbReference type="Proteomes" id="UP000570514">
    <property type="component" value="Unassembled WGS sequence"/>
</dbReference>
<gene>
    <name evidence="2" type="ORF">FHS83_000826</name>
</gene>
<evidence type="ECO:0000256" key="1">
    <source>
        <dbReference type="SAM" id="Coils"/>
    </source>
</evidence>
<keyword evidence="2" id="KW-0131">Cell cycle</keyword>
<keyword evidence="1" id="KW-0175">Coiled coil</keyword>
<evidence type="ECO:0000313" key="3">
    <source>
        <dbReference type="Proteomes" id="UP000570514"/>
    </source>
</evidence>
<sequence>MIRIISTLCVGLLGFSMIWSYDTFEKTRIAQQELRRTQRQIQDEQTQISVLEVQWQKAANPETIQKLAESSLGMQNSTTVQLASVTLLPHRSEALNGEEMQQASAQAPMNVPNPVVKISARSGM</sequence>
<name>A0A846MVE3_9PROT</name>
<evidence type="ECO:0000313" key="2">
    <source>
        <dbReference type="EMBL" id="NIK87508.1"/>
    </source>
</evidence>
<reference evidence="2 3" key="1">
    <citation type="submission" date="2020-03" db="EMBL/GenBank/DDBJ databases">
        <title>Genomic Encyclopedia of Type Strains, Phase IV (KMG-IV): sequencing the most valuable type-strain genomes for metagenomic binning, comparative biology and taxonomic classification.</title>
        <authorList>
            <person name="Goeker M."/>
        </authorList>
    </citation>
    <scope>NUCLEOTIDE SEQUENCE [LARGE SCALE GENOMIC DNA]</scope>
    <source>
        <strain evidence="2 3">DSM 19867</strain>
    </source>
</reference>
<keyword evidence="2" id="KW-0132">Cell division</keyword>
<dbReference type="AlphaFoldDB" id="A0A846MVE3"/>
<proteinExistence type="predicted"/>
<comment type="caution">
    <text evidence="2">The sequence shown here is derived from an EMBL/GenBank/DDBJ whole genome shotgun (WGS) entry which is preliminary data.</text>
</comment>
<accession>A0A846MVE3</accession>
<dbReference type="GO" id="GO:0051301">
    <property type="term" value="P:cell division"/>
    <property type="evidence" value="ECO:0007669"/>
    <property type="project" value="UniProtKB-KW"/>
</dbReference>